<evidence type="ECO:0000256" key="2">
    <source>
        <dbReference type="ARBA" id="ARBA00008149"/>
    </source>
</evidence>
<dbReference type="PANTHER" id="PTHR40765:SF2">
    <property type="entry name" value="ESX-2 SECRETION SYSTEM ATPASE ECCB2"/>
    <property type="match status" value="1"/>
</dbReference>
<name>A0A372JTM3_9ACTN</name>
<dbReference type="InterPro" id="IPR044857">
    <property type="entry name" value="T7SS_EccB_R1"/>
</dbReference>
<dbReference type="GO" id="GO:0005886">
    <property type="term" value="C:plasma membrane"/>
    <property type="evidence" value="ECO:0007669"/>
    <property type="project" value="UniProtKB-SubCell"/>
</dbReference>
<evidence type="ECO:0000256" key="10">
    <source>
        <dbReference type="SAM" id="Phobius"/>
    </source>
</evidence>
<keyword evidence="9 10" id="KW-0472">Membrane</keyword>
<keyword evidence="7" id="KW-0067">ATP-binding</keyword>
<evidence type="ECO:0000256" key="5">
    <source>
        <dbReference type="ARBA" id="ARBA00022741"/>
    </source>
</evidence>
<dbReference type="AlphaFoldDB" id="A0A372JTM3"/>
<keyword evidence="6" id="KW-0378">Hydrolase</keyword>
<organism evidence="11 12">
    <name type="scientific">Actinomadura logoneensis</name>
    <dbReference type="NCBI Taxonomy" id="2293572"/>
    <lineage>
        <taxon>Bacteria</taxon>
        <taxon>Bacillati</taxon>
        <taxon>Actinomycetota</taxon>
        <taxon>Actinomycetes</taxon>
        <taxon>Streptosporangiales</taxon>
        <taxon>Thermomonosporaceae</taxon>
        <taxon>Actinomadura</taxon>
    </lineage>
</organism>
<dbReference type="GO" id="GO:0005524">
    <property type="term" value="F:ATP binding"/>
    <property type="evidence" value="ECO:0007669"/>
    <property type="project" value="UniProtKB-KW"/>
</dbReference>
<sequence length="459" mass="47440">MQSRKDLYQAHKLMTQRVSLALLQGTPGAAESPLRRTGVGALCGLMVTVLVATGFGIAGLMLKGGARNLEEPGLVLIEKETGASYSYSAPEHRLIPFVNYASARLAMPTTGIKRKLVSGRSLAKYSRGPVTGIPGAPESLPDPRHLTGGPWSLCVRSTAGTGGLTSSVVSLVGGRDVGGRPLGANEGVVVQGGQQAWLVWRNTRMKLTPRAVRVLTAEAPVPVDTRWLNGLPQGPDFAAPAIAGRGTRVTGPDGAPSSVGQVFRVPPVAGTPERWYVQLADGLSGISATQARLLLDETGSAAQRDITPGAAGGRASATNLHSRALPEEPPHTVAYAPTTPLCAVYRGTNSLSTDARFTVGGALPDQRTVAEAPAAGLDQVFLPGGGTFAGTLTAPGRRPESFALITDQGLRYPVPTADDVAKLGYSTQSAVPVPGNLLQLLREGPTLSSAAAVRPVAAN</sequence>
<feature type="transmembrane region" description="Helical" evidence="10">
    <location>
        <begin position="39"/>
        <end position="62"/>
    </location>
</feature>
<keyword evidence="3" id="KW-1003">Cell membrane</keyword>
<gene>
    <name evidence="11" type="primary">eccB</name>
    <name evidence="11" type="ORF">DZF91_01870</name>
</gene>
<evidence type="ECO:0000256" key="4">
    <source>
        <dbReference type="ARBA" id="ARBA00022692"/>
    </source>
</evidence>
<comment type="caution">
    <text evidence="11">The sequence shown here is derived from an EMBL/GenBank/DDBJ whole genome shotgun (WGS) entry which is preliminary data.</text>
</comment>
<dbReference type="InterPro" id="IPR007795">
    <property type="entry name" value="T7SS_EccB"/>
</dbReference>
<dbReference type="RefSeq" id="WP_117355788.1">
    <property type="nucleotide sequence ID" value="NZ_QURH01000034.1"/>
</dbReference>
<keyword evidence="5" id="KW-0547">Nucleotide-binding</keyword>
<dbReference type="OrthoDB" id="3847604at2"/>
<dbReference type="NCBIfam" id="TIGR03919">
    <property type="entry name" value="T7SS_EccB"/>
    <property type="match status" value="1"/>
</dbReference>
<comment type="subcellular location">
    <subcellularLocation>
        <location evidence="1">Cell membrane</location>
        <topology evidence="1">Single-pass membrane protein</topology>
    </subcellularLocation>
</comment>
<keyword evidence="4 10" id="KW-0812">Transmembrane</keyword>
<dbReference type="Gene3D" id="2.40.50.910">
    <property type="entry name" value="Type VII secretion system EccB, repeat 3 domain"/>
    <property type="match status" value="1"/>
</dbReference>
<evidence type="ECO:0000256" key="9">
    <source>
        <dbReference type="ARBA" id="ARBA00023136"/>
    </source>
</evidence>
<comment type="similarity">
    <text evidence="2">Belongs to the EccB family.</text>
</comment>
<dbReference type="InterPro" id="IPR042485">
    <property type="entry name" value="T7SS_EccB_R3"/>
</dbReference>
<evidence type="ECO:0000256" key="6">
    <source>
        <dbReference type="ARBA" id="ARBA00022801"/>
    </source>
</evidence>
<proteinExistence type="inferred from homology"/>
<protein>
    <submittedName>
        <fullName evidence="11">Type VII secretion protein EccB</fullName>
    </submittedName>
</protein>
<evidence type="ECO:0000256" key="7">
    <source>
        <dbReference type="ARBA" id="ARBA00022840"/>
    </source>
</evidence>
<dbReference type="GO" id="GO:0016787">
    <property type="term" value="F:hydrolase activity"/>
    <property type="evidence" value="ECO:0007669"/>
    <property type="project" value="UniProtKB-KW"/>
</dbReference>
<dbReference type="Pfam" id="PF05108">
    <property type="entry name" value="T7SS_ESX1_EccB"/>
    <property type="match status" value="1"/>
</dbReference>
<evidence type="ECO:0000313" key="11">
    <source>
        <dbReference type="EMBL" id="RFU43310.1"/>
    </source>
</evidence>
<reference evidence="11 12" key="1">
    <citation type="submission" date="2018-08" db="EMBL/GenBank/DDBJ databases">
        <title>Actinomadura jelena sp. nov., a novel Actinomycete isolated from soil in Chad.</title>
        <authorList>
            <person name="Shi L."/>
        </authorList>
    </citation>
    <scope>NUCLEOTIDE SEQUENCE [LARGE SCALE GENOMIC DNA]</scope>
    <source>
        <strain evidence="11 12">NEAU-G17</strain>
    </source>
</reference>
<accession>A0A372JTM3</accession>
<dbReference type="PANTHER" id="PTHR40765">
    <property type="entry name" value="ESX-2 SECRETION SYSTEM ATPASE ECCB2"/>
    <property type="match status" value="1"/>
</dbReference>
<dbReference type="GO" id="GO:0005576">
    <property type="term" value="C:extracellular region"/>
    <property type="evidence" value="ECO:0007669"/>
    <property type="project" value="TreeGrafter"/>
</dbReference>
<evidence type="ECO:0000256" key="1">
    <source>
        <dbReference type="ARBA" id="ARBA00004162"/>
    </source>
</evidence>
<keyword evidence="8 10" id="KW-1133">Transmembrane helix</keyword>
<evidence type="ECO:0000256" key="3">
    <source>
        <dbReference type="ARBA" id="ARBA00022475"/>
    </source>
</evidence>
<dbReference type="Proteomes" id="UP000261811">
    <property type="component" value="Unassembled WGS sequence"/>
</dbReference>
<evidence type="ECO:0000313" key="12">
    <source>
        <dbReference type="Proteomes" id="UP000261811"/>
    </source>
</evidence>
<keyword evidence="12" id="KW-1185">Reference proteome</keyword>
<dbReference type="EMBL" id="QURH01000034">
    <property type="protein sequence ID" value="RFU43310.1"/>
    <property type="molecule type" value="Genomic_DNA"/>
</dbReference>
<dbReference type="Gene3D" id="3.30.2390.20">
    <property type="entry name" value="Type VII secretion system EccB, repeat 1 domain"/>
    <property type="match status" value="1"/>
</dbReference>
<evidence type="ECO:0000256" key="8">
    <source>
        <dbReference type="ARBA" id="ARBA00022989"/>
    </source>
</evidence>